<evidence type="ECO:0000256" key="6">
    <source>
        <dbReference type="SAM" id="MobiDB-lite"/>
    </source>
</evidence>
<dbReference type="SUPFAM" id="SSF52540">
    <property type="entry name" value="P-loop containing nucleoside triphosphate hydrolases"/>
    <property type="match status" value="1"/>
</dbReference>
<dbReference type="EMBL" id="EU191904">
    <property type="protein sequence ID" value="ABY66959.1"/>
    <property type="molecule type" value="Genomic_RNA"/>
</dbReference>
<dbReference type="GO" id="GO:0005524">
    <property type="term" value="F:ATP binding"/>
    <property type="evidence" value="ECO:0007669"/>
    <property type="project" value="UniProtKB-KW"/>
</dbReference>
<dbReference type="Proteomes" id="UP000201276">
    <property type="component" value="Genome"/>
</dbReference>
<evidence type="ECO:0000313" key="10">
    <source>
        <dbReference type="Proteomes" id="UP000201276"/>
    </source>
</evidence>
<dbReference type="GO" id="GO:0003723">
    <property type="term" value="F:RNA binding"/>
    <property type="evidence" value="ECO:0007669"/>
    <property type="project" value="InterPro"/>
</dbReference>
<evidence type="ECO:0000259" key="8">
    <source>
        <dbReference type="PROSITE" id="PS51743"/>
    </source>
</evidence>
<dbReference type="Pfam" id="PF01660">
    <property type="entry name" value="Vmethyltransf"/>
    <property type="match status" value="1"/>
</dbReference>
<keyword evidence="4" id="KW-0378">Hydrolase</keyword>
<dbReference type="KEGG" id="vg:6197830"/>
<keyword evidence="3" id="KW-0688">Ribosomal frameshifting</keyword>
<dbReference type="GO" id="GO:0006396">
    <property type="term" value="P:RNA processing"/>
    <property type="evidence" value="ECO:0007669"/>
    <property type="project" value="InterPro"/>
</dbReference>
<dbReference type="Gene3D" id="3.40.50.300">
    <property type="entry name" value="P-loop containing nucleotide triphosphate hydrolases"/>
    <property type="match status" value="2"/>
</dbReference>
<feature type="region of interest" description="Disordered" evidence="6">
    <location>
        <begin position="316"/>
        <end position="335"/>
    </location>
</feature>
<name>B2BZW0_9CLOS</name>
<dbReference type="InterPro" id="IPR027417">
    <property type="entry name" value="P-loop_NTPase"/>
</dbReference>
<feature type="domain" description="(+)RNA virus helicase C-terminal" evidence="7">
    <location>
        <begin position="1692"/>
        <end position="2021"/>
    </location>
</feature>
<dbReference type="PROSITE" id="PS51743">
    <property type="entry name" value="ALPHAVIRUS_MT"/>
    <property type="match status" value="1"/>
</dbReference>
<keyword evidence="5" id="KW-0067">ATP-binding</keyword>
<evidence type="ECO:0000256" key="4">
    <source>
        <dbReference type="ARBA" id="ARBA00022801"/>
    </source>
</evidence>
<accession>B2BZW0</accession>
<dbReference type="GO" id="GO:0016787">
    <property type="term" value="F:hydrolase activity"/>
    <property type="evidence" value="ECO:0007669"/>
    <property type="project" value="UniProtKB-KW"/>
</dbReference>
<evidence type="ECO:0000256" key="5">
    <source>
        <dbReference type="ARBA" id="ARBA00022840"/>
    </source>
</evidence>
<evidence type="ECO:0000259" key="7">
    <source>
        <dbReference type="PROSITE" id="PS51657"/>
    </source>
</evidence>
<dbReference type="GO" id="GO:0008174">
    <property type="term" value="F:mRNA methyltransferase activity"/>
    <property type="evidence" value="ECO:0007669"/>
    <property type="project" value="UniProtKB-UniRule"/>
</dbReference>
<dbReference type="PROSITE" id="PS51657">
    <property type="entry name" value="PSRV_HELICASE"/>
    <property type="match status" value="1"/>
</dbReference>
<dbReference type="InterPro" id="IPR002588">
    <property type="entry name" value="Alphavirus-like_MT_dom"/>
</dbReference>
<keyword evidence="2" id="KW-0547">Nucleotide-binding</keyword>
<keyword evidence="1" id="KW-0808">Transferase</keyword>
<organism evidence="9 10">
    <name type="scientific">Bean yellow disorder virus</name>
    <dbReference type="NCBI Taxonomy" id="267970"/>
    <lineage>
        <taxon>Viruses</taxon>
        <taxon>Riboviria</taxon>
        <taxon>Orthornavirae</taxon>
        <taxon>Kitrinoviricota</taxon>
        <taxon>Alsuviricetes</taxon>
        <taxon>Martellivirales</taxon>
        <taxon>Closteroviridae</taxon>
        <taxon>Crinivirus</taxon>
        <taxon>Crinivirus flavibetae</taxon>
    </lineage>
</organism>
<sequence length="2021" mass="231268">MVSRSSHPLLPKGMSVPPCGLDYFLRCVPRLWYASQPTLPYIQKQYYNNLLTLQNETRLSHSRPSGSAAKTTTLSKTSFRKRLVSNGHNPVEIQIDSNGNALMIPLSRASINKRLDIIRFLCNIPNCRFSRMPISVVRKLGYNVEKINEKIDQALHSKVGGTPNPVSTPDETIEGSTRSGDGYFVNNFSNFNHVEVLISFGRSVNNVYMFKINLDLIKNNKNMIVDVKVSAIKPYGNTVGQNFCDPFRLGQRVNNRQLFVKVLLASVFNKIPDYSKFYGIYLGRLYANKIKTARSVIFMSCFNYKEMMKMKVGGNKTSTNTGNQNKNPTKSIPITSDNQRPLYKNVVGTKVRNTVPRPTVVTPPPRSHVNVTHKVNRRGFEWFVVRFNDGKEFIIQNNRFAIREMYNLTLNNGKYFIHPKCYAPNWTTFESNSNRFCWISAFAKANIKMPRDLVPHPELNYGYLLNCGLGRVLRGRLQLVGNGYYHFDVNYNCLPFSINWGSKIGVMLENDADGIVKNIEVLYDDFCAGVIKGSNLRGDNPLLNTMTTRLSDMINKQCSKPKDLQIPTCLTGKEKRELSELFPEINFDFQDSSYSSHALATAMRHAENYLLARRCQFSNFVDAGGDVVHYLSKLVDNVHVCSPIVDVKDAHRHMTRCNKLDKMKGMCENVDMCENLTQNCDVKYPNIIAVQVYDVSLEDFARALKSHEAQRVDFSMIIPPEIYDEDCDVDLLDGSINVKSEGDYVRYTYGSSGEIYQHERKHLKDILSIQIFEVDGIIYKKTLESSRKQLHFYSIVPCVGIQSGRYSVETHYARSELDKLVIRVPVEDENKSSYHMKVKLDKSCFHNLVEYAMNTVLRLDEKAFEYILSQFRARKSISIRGGKVTQIGTELHPKAVSGLIGAFAGYGLRLREQAHKSAKASYHEFYTPSVFRLLCRVLAFILKKLNNWTHEFMLSVLEFITPKSMFTELTTNQSGIYEYTGDYRFRQNVNVVGKPGKRKLLSDHLETFKKFNEGLYDNLDNHTKENDKFFTQDIQETLNNIFELGGGGSYLNESGEKVFMLPFSIYNKIYCMIDSWTNDEKRASRYTNYICGIWDYFKQFGVSTLGFVKNLLVEILKSIRSGFTNLKENVVILLKKASTTMKHIIHCRNTNWEDQLKDALDKTDEIYFKKFRAQRDHVCEKPSDVKLLNIEELFDICNEGGSGRVVMSPIVWLNSPMVTSELHYYALKKFLSKFVNYLMNLINKPKEVYKSLKAFILNKVNTLFTDDNISIVIDGISFTASNLILSGLMGNVQFLRVFISGMSKLYLQITKNDKKCFGSEMVSDSVVSLMANPGLDGLCAIPSKLVLSRYISSKLKIDVAKHLLPEETVTNIVARDVNKKYFFTWYDTRMMRTLIGISTIVMLMHPKLGLSMVIFFALLNDYITYLRTHCVNASIMLSYGSILKRTIPTARYTKLKSIFVNKFNKTIFSKNVEDNASEDEIHDDDSVRPRVGVKPQDNEPEVVLGYDGKEIKNSTKHATWGSECSSVGAPGHVEGLNFSYLTPCTDRTQINCSVQFPLSHALLSYPLTTDHDFVPTGHEILDCVKEFYHLEAKKLHDELGRLNNAVRLYFEHHLQTKSVRDAVWALRNYLNDSSVFVNLNGKSWYRLAKGDKHDTRVEAVCKYTIENTLIDFTQNYNGVVFCSDELNGMFCNKRCLALESVLKRDVVDFERLRGRDIIFYNKPPGAGKTTEIVNNILQDTKDGIVSVALTHTSNGKREIIHKLKERNITAANKMVYTYDSVLMTAIGANVDRVYCDEVFMVHAGEWAAVMSLFNTNYIRCYGDRNQIPYINRVAHTICRFSKDLYLSFKTIDDNISYRCPVDVCYLLSTLKDEAGNLLYPRGVFPAGDNRNVMRSMDIEPISSVYDIHHDITGKCISFTRPERDEVDASMQRAGIIGQSVQTVHEVQGGTFPRVFLHRLRKYDNPLYENINQFVVSISRHTEKMKYRVITDKMFDRIGERISAISNVQDYIIKEYMFKQRV</sequence>
<evidence type="ECO:0000256" key="1">
    <source>
        <dbReference type="ARBA" id="ARBA00022679"/>
    </source>
</evidence>
<dbReference type="GO" id="GO:0075523">
    <property type="term" value="P:viral translational frameshifting"/>
    <property type="evidence" value="ECO:0007669"/>
    <property type="project" value="UniProtKB-KW"/>
</dbReference>
<evidence type="ECO:0000256" key="3">
    <source>
        <dbReference type="ARBA" id="ARBA00022758"/>
    </source>
</evidence>
<evidence type="ECO:0000256" key="2">
    <source>
        <dbReference type="ARBA" id="ARBA00022741"/>
    </source>
</evidence>
<keyword evidence="10" id="KW-1185">Reference proteome</keyword>
<dbReference type="GeneID" id="6197830"/>
<protein>
    <submittedName>
        <fullName evidence="9">ORF1a</fullName>
    </submittedName>
</protein>
<proteinExistence type="predicted"/>
<dbReference type="Pfam" id="PF01443">
    <property type="entry name" value="Viral_helicase1"/>
    <property type="match status" value="1"/>
</dbReference>
<dbReference type="RefSeq" id="YP_001816769.1">
    <property type="nucleotide sequence ID" value="NC_010560.1"/>
</dbReference>
<reference evidence="9 10" key="1">
    <citation type="journal article" date="2008" name="Arch. Virol.">
        <title>The complete nucleotide sequence and genome organization of bean yellow disorder virus, a new member of the genus Crinivirus.</title>
        <authorList>
            <person name="Martin G."/>
            <person name="Velasco L."/>
            <person name="Segundo E."/>
            <person name="Cuadrado I.M."/>
            <person name="Janssen D."/>
        </authorList>
    </citation>
    <scope>NUCLEOTIDE SEQUENCE [LARGE SCALE GENOMIC DNA]</scope>
    <source>
        <strain evidence="9">Bn-03</strain>
    </source>
</reference>
<feature type="domain" description="Alphavirus-like MT" evidence="8">
    <location>
        <begin position="588"/>
        <end position="767"/>
    </location>
</feature>
<evidence type="ECO:0000313" key="9">
    <source>
        <dbReference type="EMBL" id="ABY66959.1"/>
    </source>
</evidence>
<dbReference type="InterPro" id="IPR027351">
    <property type="entry name" value="(+)RNA_virus_helicase_core_dom"/>
</dbReference>
<dbReference type="GO" id="GO:0016556">
    <property type="term" value="P:mRNA modification"/>
    <property type="evidence" value="ECO:0007669"/>
    <property type="project" value="InterPro"/>
</dbReference>